<evidence type="ECO:0000313" key="3">
    <source>
        <dbReference type="Proteomes" id="UP000689195"/>
    </source>
</evidence>
<keyword evidence="1" id="KW-1133">Transmembrane helix</keyword>
<protein>
    <recommendedName>
        <fullName evidence="4">Transmembrane protein</fullName>
    </recommendedName>
</protein>
<dbReference type="EMBL" id="CAJJDO010000048">
    <property type="protein sequence ID" value="CAD8167833.1"/>
    <property type="molecule type" value="Genomic_DNA"/>
</dbReference>
<gene>
    <name evidence="2" type="ORF">PPENT_87.1.T0480020</name>
</gene>
<keyword evidence="1" id="KW-0472">Membrane</keyword>
<keyword evidence="1" id="KW-0812">Transmembrane</keyword>
<evidence type="ECO:0008006" key="4">
    <source>
        <dbReference type="Google" id="ProtNLM"/>
    </source>
</evidence>
<comment type="caution">
    <text evidence="2">The sequence shown here is derived from an EMBL/GenBank/DDBJ whole genome shotgun (WGS) entry which is preliminary data.</text>
</comment>
<reference evidence="2" key="1">
    <citation type="submission" date="2021-01" db="EMBL/GenBank/DDBJ databases">
        <authorList>
            <consortium name="Genoscope - CEA"/>
            <person name="William W."/>
        </authorList>
    </citation>
    <scope>NUCLEOTIDE SEQUENCE</scope>
</reference>
<organism evidence="2 3">
    <name type="scientific">Paramecium pentaurelia</name>
    <dbReference type="NCBI Taxonomy" id="43138"/>
    <lineage>
        <taxon>Eukaryota</taxon>
        <taxon>Sar</taxon>
        <taxon>Alveolata</taxon>
        <taxon>Ciliophora</taxon>
        <taxon>Intramacronucleata</taxon>
        <taxon>Oligohymenophorea</taxon>
        <taxon>Peniculida</taxon>
        <taxon>Parameciidae</taxon>
        <taxon>Paramecium</taxon>
    </lineage>
</organism>
<feature type="transmembrane region" description="Helical" evidence="1">
    <location>
        <begin position="105"/>
        <end position="130"/>
    </location>
</feature>
<keyword evidence="3" id="KW-1185">Reference proteome</keyword>
<proteinExistence type="predicted"/>
<sequence>MQLGRLSFQVVEKIQNYGALIIENQRKNINSYFISQHQVVYYLFSKQSDNIFLNSMIGQLEFRKNLKGNNGEAYHQMMIIIVYFVQYFQKFQYLAVKIIQQIQGIWILNLIVQIYVILQLNIQIMFLVYYQMNLRHFSFMLK</sequence>
<dbReference type="Proteomes" id="UP000689195">
    <property type="component" value="Unassembled WGS sequence"/>
</dbReference>
<name>A0A8S1UUH3_9CILI</name>
<evidence type="ECO:0000256" key="1">
    <source>
        <dbReference type="SAM" id="Phobius"/>
    </source>
</evidence>
<accession>A0A8S1UUH3</accession>
<dbReference type="AlphaFoldDB" id="A0A8S1UUH3"/>
<evidence type="ECO:0000313" key="2">
    <source>
        <dbReference type="EMBL" id="CAD8167833.1"/>
    </source>
</evidence>